<dbReference type="CDD" id="cd06261">
    <property type="entry name" value="TM_PBP2"/>
    <property type="match status" value="1"/>
</dbReference>
<dbReference type="PROSITE" id="PS50928">
    <property type="entry name" value="ABC_TM1"/>
    <property type="match status" value="1"/>
</dbReference>
<feature type="transmembrane region" description="Helical" evidence="7">
    <location>
        <begin position="217"/>
        <end position="238"/>
    </location>
</feature>
<dbReference type="Pfam" id="PF00528">
    <property type="entry name" value="BPD_transp_1"/>
    <property type="match status" value="1"/>
</dbReference>
<feature type="transmembrane region" description="Helical" evidence="7">
    <location>
        <begin position="119"/>
        <end position="137"/>
    </location>
</feature>
<sequence>MRNKILQWVPLTVLLIAWEAYAKFQSGFSTMFSSPVRIITLLYEKTVSGDLPYHTFITAYESFVGLLFGLFIGCIIGFILVYFPKCSKIAHPYIIALSSIPTFALAPLMIIWFGTGLKMKIVLAFLSTVFITAFQTYEGANKISESDDTFFKINHATNKQRFWMLSFPASLDWVIQSLKLNAGFCVLGAFIGEFIASEAGLGYIILKASGLYDTTYVFAAIICIILLSMFFNLLAVFVNKYKLRIIRFATMKYGK</sequence>
<feature type="transmembrane region" description="Helical" evidence="7">
    <location>
        <begin position="63"/>
        <end position="83"/>
    </location>
</feature>
<evidence type="ECO:0000256" key="6">
    <source>
        <dbReference type="ARBA" id="ARBA00023136"/>
    </source>
</evidence>
<dbReference type="InterPro" id="IPR035906">
    <property type="entry name" value="MetI-like_sf"/>
</dbReference>
<dbReference type="EMBL" id="QSJD01000007">
    <property type="protein sequence ID" value="RHD50643.1"/>
    <property type="molecule type" value="Genomic_DNA"/>
</dbReference>
<evidence type="ECO:0000313" key="10">
    <source>
        <dbReference type="EMBL" id="RHD50643.1"/>
    </source>
</evidence>
<name>A0A174MKS9_9BACE</name>
<dbReference type="PANTHER" id="PTHR30151:SF20">
    <property type="entry name" value="ABC TRANSPORTER PERMEASE PROTEIN HI_0355-RELATED"/>
    <property type="match status" value="1"/>
</dbReference>
<keyword evidence="3" id="KW-1003">Cell membrane</keyword>
<evidence type="ECO:0000313" key="12">
    <source>
        <dbReference type="Proteomes" id="UP000095657"/>
    </source>
</evidence>
<dbReference type="Proteomes" id="UP000284689">
    <property type="component" value="Unassembled WGS sequence"/>
</dbReference>
<evidence type="ECO:0000313" key="9">
    <source>
        <dbReference type="EMBL" id="CUP35946.1"/>
    </source>
</evidence>
<keyword evidence="5 7" id="KW-1133">Transmembrane helix</keyword>
<accession>A0A174MKS9</accession>
<dbReference type="Proteomes" id="UP001060260">
    <property type="component" value="Chromosome"/>
</dbReference>
<dbReference type="InterPro" id="IPR000515">
    <property type="entry name" value="MetI-like"/>
</dbReference>
<evidence type="ECO:0000313" key="11">
    <source>
        <dbReference type="EMBL" id="UVQ96403.1"/>
    </source>
</evidence>
<dbReference type="SUPFAM" id="SSF161098">
    <property type="entry name" value="MetI-like"/>
    <property type="match status" value="1"/>
</dbReference>
<protein>
    <submittedName>
        <fullName evidence="10">ABC transporter permease</fullName>
    </submittedName>
    <submittedName>
        <fullName evidence="9">Putative aliphatic sulfonates transport permease protein ssuC</fullName>
    </submittedName>
</protein>
<reference evidence="11" key="3">
    <citation type="submission" date="2022-08" db="EMBL/GenBank/DDBJ databases">
        <title>Genome Sequencing of Bacteroides fragilis Group Isolates with Nanopore Technology.</title>
        <authorList>
            <person name="Tisza M.J."/>
            <person name="Smith D."/>
            <person name="Dekker J.P."/>
        </authorList>
    </citation>
    <scope>NUCLEOTIDE SEQUENCE</scope>
    <source>
        <strain evidence="11">BFG-474</strain>
    </source>
</reference>
<feature type="transmembrane region" description="Helical" evidence="7">
    <location>
        <begin position="184"/>
        <end position="205"/>
    </location>
</feature>
<evidence type="ECO:0000313" key="13">
    <source>
        <dbReference type="Proteomes" id="UP000284689"/>
    </source>
</evidence>
<evidence type="ECO:0000256" key="2">
    <source>
        <dbReference type="ARBA" id="ARBA00022448"/>
    </source>
</evidence>
<evidence type="ECO:0000256" key="7">
    <source>
        <dbReference type="RuleBase" id="RU363032"/>
    </source>
</evidence>
<evidence type="ECO:0000256" key="4">
    <source>
        <dbReference type="ARBA" id="ARBA00022692"/>
    </source>
</evidence>
<comment type="similarity">
    <text evidence="7">Belongs to the binding-protein-dependent transport system permease family.</text>
</comment>
<evidence type="ECO:0000259" key="8">
    <source>
        <dbReference type="PROSITE" id="PS50928"/>
    </source>
</evidence>
<evidence type="ECO:0000256" key="3">
    <source>
        <dbReference type="ARBA" id="ARBA00022475"/>
    </source>
</evidence>
<dbReference type="EMBL" id="CP103166">
    <property type="protein sequence ID" value="UVQ96403.1"/>
    <property type="molecule type" value="Genomic_DNA"/>
</dbReference>
<dbReference type="Proteomes" id="UP000095657">
    <property type="component" value="Unassembled WGS sequence"/>
</dbReference>
<keyword evidence="6 7" id="KW-0472">Membrane</keyword>
<evidence type="ECO:0000256" key="1">
    <source>
        <dbReference type="ARBA" id="ARBA00004651"/>
    </source>
</evidence>
<dbReference type="GO" id="GO:0055085">
    <property type="term" value="P:transmembrane transport"/>
    <property type="evidence" value="ECO:0007669"/>
    <property type="project" value="InterPro"/>
</dbReference>
<keyword evidence="2 7" id="KW-0813">Transport</keyword>
<keyword evidence="4 7" id="KW-0812">Transmembrane</keyword>
<feature type="transmembrane region" description="Helical" evidence="7">
    <location>
        <begin position="90"/>
        <end position="113"/>
    </location>
</feature>
<organism evidence="9 12">
    <name type="scientific">Bacteroides caccae</name>
    <dbReference type="NCBI Taxonomy" id="47678"/>
    <lineage>
        <taxon>Bacteria</taxon>
        <taxon>Pseudomonadati</taxon>
        <taxon>Bacteroidota</taxon>
        <taxon>Bacteroidia</taxon>
        <taxon>Bacteroidales</taxon>
        <taxon>Bacteroidaceae</taxon>
        <taxon>Bacteroides</taxon>
    </lineage>
</organism>
<dbReference type="Gene3D" id="1.10.3720.10">
    <property type="entry name" value="MetI-like"/>
    <property type="match status" value="1"/>
</dbReference>
<dbReference type="PANTHER" id="PTHR30151">
    <property type="entry name" value="ALKANE SULFONATE ABC TRANSPORTER-RELATED, MEMBRANE SUBUNIT"/>
    <property type="match status" value="1"/>
</dbReference>
<reference evidence="10 13" key="2">
    <citation type="submission" date="2018-08" db="EMBL/GenBank/DDBJ databases">
        <title>A genome reference for cultivated species of the human gut microbiota.</title>
        <authorList>
            <person name="Zou Y."/>
            <person name="Xue W."/>
            <person name="Luo G."/>
        </authorList>
    </citation>
    <scope>NUCLEOTIDE SEQUENCE [LARGE SCALE GENOMIC DNA]</scope>
    <source>
        <strain evidence="10 13">AM31-16AC</strain>
    </source>
</reference>
<reference evidence="9 12" key="1">
    <citation type="submission" date="2015-09" db="EMBL/GenBank/DDBJ databases">
        <authorList>
            <consortium name="Pathogen Informatics"/>
        </authorList>
    </citation>
    <scope>NUCLEOTIDE SEQUENCE [LARGE SCALE GENOMIC DNA]</scope>
    <source>
        <strain evidence="9 12">2789STDY5834880</strain>
    </source>
</reference>
<dbReference type="EMBL" id="CZAI01000004">
    <property type="protein sequence ID" value="CUP35946.1"/>
    <property type="molecule type" value="Genomic_DNA"/>
</dbReference>
<dbReference type="GO" id="GO:0005886">
    <property type="term" value="C:plasma membrane"/>
    <property type="evidence" value="ECO:0007669"/>
    <property type="project" value="UniProtKB-SubCell"/>
</dbReference>
<evidence type="ECO:0000256" key="5">
    <source>
        <dbReference type="ARBA" id="ARBA00022989"/>
    </source>
</evidence>
<dbReference type="RefSeq" id="WP_055171700.1">
    <property type="nucleotide sequence ID" value="NZ_CAXSYJ010000004.1"/>
</dbReference>
<gene>
    <name evidence="9" type="primary">ssuC</name>
    <name evidence="10" type="ORF">DW794_06345</name>
    <name evidence="9" type="ORF">ERS852494_02067</name>
    <name evidence="11" type="ORF">NXW23_19205</name>
</gene>
<proteinExistence type="inferred from homology"/>
<comment type="subcellular location">
    <subcellularLocation>
        <location evidence="1 7">Cell membrane</location>
        <topology evidence="1 7">Multi-pass membrane protein</topology>
    </subcellularLocation>
</comment>
<feature type="domain" description="ABC transmembrane type-1" evidence="8">
    <location>
        <begin position="55"/>
        <end position="235"/>
    </location>
</feature>
<dbReference type="AlphaFoldDB" id="A0A174MKS9"/>
<dbReference type="STRING" id="47678.ERS852494_02067"/>